<comment type="caution">
    <text evidence="2">The sequence shown here is derived from an EMBL/GenBank/DDBJ whole genome shotgun (WGS) entry which is preliminary data.</text>
</comment>
<keyword evidence="1" id="KW-0732">Signal</keyword>
<feature type="signal peptide" evidence="1">
    <location>
        <begin position="1"/>
        <end position="21"/>
    </location>
</feature>
<dbReference type="EMBL" id="JAQIIO010000001">
    <property type="protein sequence ID" value="MDA5093084.1"/>
    <property type="molecule type" value="Genomic_DNA"/>
</dbReference>
<organism evidence="2 3">
    <name type="scientific">Aliiroseovarius salicola</name>
    <dbReference type="NCBI Taxonomy" id="3009082"/>
    <lineage>
        <taxon>Bacteria</taxon>
        <taxon>Pseudomonadati</taxon>
        <taxon>Pseudomonadota</taxon>
        <taxon>Alphaproteobacteria</taxon>
        <taxon>Rhodobacterales</taxon>
        <taxon>Paracoccaceae</taxon>
        <taxon>Aliiroseovarius</taxon>
    </lineage>
</organism>
<proteinExistence type="predicted"/>
<accession>A0ABT4VXW0</accession>
<protein>
    <submittedName>
        <fullName evidence="2">Uncharacterized protein</fullName>
    </submittedName>
</protein>
<sequence length="90" mass="9125">MRYTTSFLIVALTCSTGKASAQQEAPQNCDPAIQDCAEVNQVENLNLPPVGDAQNFIFGIGPVLGAVGGLAIATAARGGAATSTTSTNKK</sequence>
<evidence type="ECO:0000256" key="1">
    <source>
        <dbReference type="SAM" id="SignalP"/>
    </source>
</evidence>
<reference evidence="2 3" key="1">
    <citation type="submission" date="2023-01" db="EMBL/GenBank/DDBJ databases">
        <authorList>
            <person name="Yoon J.-W."/>
        </authorList>
    </citation>
    <scope>NUCLEOTIDE SEQUENCE [LARGE SCALE GENOMIC DNA]</scope>
    <source>
        <strain evidence="2 3">KMU-50</strain>
    </source>
</reference>
<dbReference type="RefSeq" id="WP_271052684.1">
    <property type="nucleotide sequence ID" value="NZ_JAQIIO010000001.1"/>
</dbReference>
<keyword evidence="3" id="KW-1185">Reference proteome</keyword>
<name>A0ABT4VXW0_9RHOB</name>
<gene>
    <name evidence="2" type="ORF">O2N63_03195</name>
</gene>
<dbReference type="Proteomes" id="UP001528040">
    <property type="component" value="Unassembled WGS sequence"/>
</dbReference>
<evidence type="ECO:0000313" key="3">
    <source>
        <dbReference type="Proteomes" id="UP001528040"/>
    </source>
</evidence>
<evidence type="ECO:0000313" key="2">
    <source>
        <dbReference type="EMBL" id="MDA5093084.1"/>
    </source>
</evidence>
<feature type="chain" id="PRO_5045288783" evidence="1">
    <location>
        <begin position="22"/>
        <end position="90"/>
    </location>
</feature>